<keyword evidence="3" id="KW-1185">Reference proteome</keyword>
<protein>
    <submittedName>
        <fullName evidence="2">TPM domain-containing protein</fullName>
    </submittedName>
</protein>
<evidence type="ECO:0000313" key="2">
    <source>
        <dbReference type="EMBL" id="TGM78326.1"/>
    </source>
</evidence>
<dbReference type="RefSeq" id="WP_135694101.1">
    <property type="nucleotide sequence ID" value="NZ_RQHK01000003.1"/>
</dbReference>
<dbReference type="PANTHER" id="PTHR30373">
    <property type="entry name" value="UPF0603 PROTEIN YGCG"/>
    <property type="match status" value="1"/>
</dbReference>
<sequence>MNLKIKLTIYVFFVIFFLFCQKKEEVDGTIYFSDKASVLNSDFVRKKNEYLKSLKQADNIDIRVLVIPSTGQFTIEDFSLAAFEQYKIGGDLNNGIFVLIATEDKKLRIATGTGIELIVPDDFASQIIKEMIVYLPRNDLENAVNVAINRLHEKAKSVPWTTESKNIEKITSDDLNKIFEIKGEYISKRKTLESFAVKYRTDYFANVKVKNKNVLVFENQYLKNMIKLEKSRKATMLVRLISLEPETYQLLNIK</sequence>
<dbReference type="InterPro" id="IPR007621">
    <property type="entry name" value="TPM_dom"/>
</dbReference>
<dbReference type="EMBL" id="RQHK01000003">
    <property type="protein sequence ID" value="TGM78326.1"/>
    <property type="molecule type" value="Genomic_DNA"/>
</dbReference>
<proteinExistence type="predicted"/>
<comment type="caution">
    <text evidence="2">The sequence shown here is derived from an EMBL/GenBank/DDBJ whole genome shotgun (WGS) entry which is preliminary data.</text>
</comment>
<reference evidence="3" key="1">
    <citation type="journal article" date="2019" name="PLoS Negl. Trop. Dis.">
        <title>Revisiting the worldwide diversity of Leptospira species in the environment.</title>
        <authorList>
            <person name="Vincent A.T."/>
            <person name="Schiettekatte O."/>
            <person name="Bourhy P."/>
            <person name="Veyrier F.J."/>
            <person name="Picardeau M."/>
        </authorList>
    </citation>
    <scope>NUCLEOTIDE SEQUENCE [LARGE SCALE GENOMIC DNA]</scope>
    <source>
        <strain evidence="3">201601298</strain>
    </source>
</reference>
<evidence type="ECO:0000313" key="3">
    <source>
        <dbReference type="Proteomes" id="UP000297940"/>
    </source>
</evidence>
<organism evidence="2 3">
    <name type="scientific">Leptospira mtsangambouensis</name>
    <dbReference type="NCBI Taxonomy" id="2484912"/>
    <lineage>
        <taxon>Bacteria</taxon>
        <taxon>Pseudomonadati</taxon>
        <taxon>Spirochaetota</taxon>
        <taxon>Spirochaetia</taxon>
        <taxon>Leptospirales</taxon>
        <taxon>Leptospiraceae</taxon>
        <taxon>Leptospira</taxon>
    </lineage>
</organism>
<evidence type="ECO:0000259" key="1">
    <source>
        <dbReference type="Pfam" id="PF04536"/>
    </source>
</evidence>
<name>A0ABY2P1T8_9LEPT</name>
<dbReference type="Gene3D" id="3.10.310.50">
    <property type="match status" value="1"/>
</dbReference>
<feature type="domain" description="TPM" evidence="1">
    <location>
        <begin position="33"/>
        <end position="152"/>
    </location>
</feature>
<dbReference type="Proteomes" id="UP000297940">
    <property type="component" value="Unassembled WGS sequence"/>
</dbReference>
<dbReference type="Pfam" id="PF04536">
    <property type="entry name" value="TPM_phosphatase"/>
    <property type="match status" value="1"/>
</dbReference>
<dbReference type="PANTHER" id="PTHR30373:SF2">
    <property type="entry name" value="UPF0603 PROTEIN YGCG"/>
    <property type="match status" value="1"/>
</dbReference>
<accession>A0ABY2P1T8</accession>
<gene>
    <name evidence="2" type="ORF">EHR01_07655</name>
</gene>